<evidence type="ECO:0000256" key="3">
    <source>
        <dbReference type="ARBA" id="ARBA00022692"/>
    </source>
</evidence>
<reference evidence="7 8" key="1">
    <citation type="submission" date="2016-10" db="EMBL/GenBank/DDBJ databases">
        <title>Genome sequence of the ascomycete fungus Penicillium subrubescens.</title>
        <authorList>
            <person name="De Vries R.P."/>
            <person name="Peng M."/>
            <person name="Dilokpimol A."/>
            <person name="Hilden K."/>
            <person name="Makela M.R."/>
            <person name="Grigoriev I."/>
            <person name="Riley R."/>
            <person name="Granchi Z."/>
        </authorList>
    </citation>
    <scope>NUCLEOTIDE SEQUENCE [LARGE SCALE GENOMIC DNA]</scope>
    <source>
        <strain evidence="7 8">CBS 132785</strain>
    </source>
</reference>
<dbReference type="Gene3D" id="1.20.1250.20">
    <property type="entry name" value="MFS general substrate transporter like domains"/>
    <property type="match status" value="1"/>
</dbReference>
<organism evidence="7 8">
    <name type="scientific">Penicillium subrubescens</name>
    <dbReference type="NCBI Taxonomy" id="1316194"/>
    <lineage>
        <taxon>Eukaryota</taxon>
        <taxon>Fungi</taxon>
        <taxon>Dikarya</taxon>
        <taxon>Ascomycota</taxon>
        <taxon>Pezizomycotina</taxon>
        <taxon>Eurotiomycetes</taxon>
        <taxon>Eurotiomycetidae</taxon>
        <taxon>Eurotiales</taxon>
        <taxon>Aspergillaceae</taxon>
        <taxon>Penicillium</taxon>
    </lineage>
</organism>
<dbReference type="InterPro" id="IPR036259">
    <property type="entry name" value="MFS_trans_sf"/>
</dbReference>
<dbReference type="PANTHER" id="PTHR43791:SF92">
    <property type="entry name" value="AGL026WP"/>
    <property type="match status" value="1"/>
</dbReference>
<evidence type="ECO:0000256" key="6">
    <source>
        <dbReference type="SAM" id="MobiDB-lite"/>
    </source>
</evidence>
<dbReference type="SUPFAM" id="SSF103473">
    <property type="entry name" value="MFS general substrate transporter"/>
    <property type="match status" value="1"/>
</dbReference>
<dbReference type="AlphaFoldDB" id="A0A1Q5UJR3"/>
<dbReference type="GO" id="GO:0016020">
    <property type="term" value="C:membrane"/>
    <property type="evidence" value="ECO:0007669"/>
    <property type="project" value="UniProtKB-SubCell"/>
</dbReference>
<keyword evidence="8" id="KW-1185">Reference proteome</keyword>
<feature type="region of interest" description="Disordered" evidence="6">
    <location>
        <begin position="1"/>
        <end position="28"/>
    </location>
</feature>
<accession>A0A1Q5UJR3</accession>
<dbReference type="EMBL" id="MNBE01000182">
    <property type="protein sequence ID" value="OKP12717.1"/>
    <property type="molecule type" value="Genomic_DNA"/>
</dbReference>
<proteinExistence type="predicted"/>
<sequence>MTTKEDNLPKELEDAVDKKGKLTGGPSVMPPSLANLSEAGFAKVRHQAILKLDTRIMPCMVLMYIMNYLDRQNIAAAKLAQIEQDLKMTHVQYQTCVSILFVGYSASIILTQIKLPHC</sequence>
<evidence type="ECO:0000256" key="2">
    <source>
        <dbReference type="ARBA" id="ARBA00022448"/>
    </source>
</evidence>
<dbReference type="GO" id="GO:0022857">
    <property type="term" value="F:transmembrane transporter activity"/>
    <property type="evidence" value="ECO:0007669"/>
    <property type="project" value="TreeGrafter"/>
</dbReference>
<dbReference type="STRING" id="1316194.A0A1Q5UJR3"/>
<evidence type="ECO:0000256" key="4">
    <source>
        <dbReference type="ARBA" id="ARBA00022989"/>
    </source>
</evidence>
<feature type="compositionally biased region" description="Basic and acidic residues" evidence="6">
    <location>
        <begin position="1"/>
        <end position="20"/>
    </location>
</feature>
<keyword evidence="4" id="KW-1133">Transmembrane helix</keyword>
<dbReference type="Proteomes" id="UP000186955">
    <property type="component" value="Unassembled WGS sequence"/>
</dbReference>
<keyword evidence="3" id="KW-0812">Transmembrane</keyword>
<evidence type="ECO:0000256" key="5">
    <source>
        <dbReference type="ARBA" id="ARBA00023136"/>
    </source>
</evidence>
<evidence type="ECO:0000256" key="1">
    <source>
        <dbReference type="ARBA" id="ARBA00004141"/>
    </source>
</evidence>
<protein>
    <submittedName>
        <fullName evidence="7">Uncharacterized protein</fullName>
    </submittedName>
</protein>
<name>A0A1Q5UJR3_9EURO</name>
<keyword evidence="5" id="KW-0472">Membrane</keyword>
<gene>
    <name evidence="7" type="ORF">PENSUB_1657</name>
</gene>
<evidence type="ECO:0000313" key="8">
    <source>
        <dbReference type="Proteomes" id="UP000186955"/>
    </source>
</evidence>
<comment type="caution">
    <text evidence="7">The sequence shown here is derived from an EMBL/GenBank/DDBJ whole genome shotgun (WGS) entry which is preliminary data.</text>
</comment>
<evidence type="ECO:0000313" key="7">
    <source>
        <dbReference type="EMBL" id="OKP12717.1"/>
    </source>
</evidence>
<dbReference type="PANTHER" id="PTHR43791">
    <property type="entry name" value="PERMEASE-RELATED"/>
    <property type="match status" value="1"/>
</dbReference>
<keyword evidence="2" id="KW-0813">Transport</keyword>
<comment type="subcellular location">
    <subcellularLocation>
        <location evidence="1">Membrane</location>
        <topology evidence="1">Multi-pass membrane protein</topology>
    </subcellularLocation>
</comment>